<evidence type="ECO:0000259" key="1">
    <source>
        <dbReference type="SMART" id="SM00062"/>
    </source>
</evidence>
<accession>A0A939EDV2</accession>
<organism evidence="2 3">
    <name type="scientific">Roseibium aggregatum</name>
    <dbReference type="NCBI Taxonomy" id="187304"/>
    <lineage>
        <taxon>Bacteria</taxon>
        <taxon>Pseudomonadati</taxon>
        <taxon>Pseudomonadota</taxon>
        <taxon>Alphaproteobacteria</taxon>
        <taxon>Hyphomicrobiales</taxon>
        <taxon>Stappiaceae</taxon>
        <taxon>Roseibium</taxon>
    </lineage>
</organism>
<dbReference type="EMBL" id="JAEKJZ010000002">
    <property type="protein sequence ID" value="MBN9671148.1"/>
    <property type="molecule type" value="Genomic_DNA"/>
</dbReference>
<dbReference type="PANTHER" id="PTHR38834">
    <property type="entry name" value="PERIPLASMIC SUBSTRATE BINDING PROTEIN FAMILY 3"/>
    <property type="match status" value="1"/>
</dbReference>
<dbReference type="Proteomes" id="UP000664096">
    <property type="component" value="Unassembled WGS sequence"/>
</dbReference>
<dbReference type="Gene3D" id="3.40.190.10">
    <property type="entry name" value="Periplasmic binding protein-like II"/>
    <property type="match status" value="2"/>
</dbReference>
<dbReference type="AlphaFoldDB" id="A0A939EDV2"/>
<dbReference type="SMART" id="SM00062">
    <property type="entry name" value="PBPb"/>
    <property type="match status" value="1"/>
</dbReference>
<dbReference type="InterPro" id="IPR001638">
    <property type="entry name" value="Solute-binding_3/MltF_N"/>
</dbReference>
<protein>
    <submittedName>
        <fullName evidence="2">Transporter substrate-binding domain-containing protein</fullName>
    </submittedName>
</protein>
<evidence type="ECO:0000313" key="2">
    <source>
        <dbReference type="EMBL" id="MBN9671148.1"/>
    </source>
</evidence>
<name>A0A939EDV2_9HYPH</name>
<proteinExistence type="predicted"/>
<feature type="domain" description="Solute-binding protein family 3/N-terminal" evidence="1">
    <location>
        <begin position="14"/>
        <end position="230"/>
    </location>
</feature>
<dbReference type="PANTHER" id="PTHR38834:SF3">
    <property type="entry name" value="SOLUTE-BINDING PROTEIN FAMILY 3_N-TERMINAL DOMAIN-CONTAINING PROTEIN"/>
    <property type="match status" value="1"/>
</dbReference>
<comment type="caution">
    <text evidence="2">The sequence shown here is derived from an EMBL/GenBank/DDBJ whole genome shotgun (WGS) entry which is preliminary data.</text>
</comment>
<evidence type="ECO:0000313" key="3">
    <source>
        <dbReference type="Proteomes" id="UP000664096"/>
    </source>
</evidence>
<reference evidence="2" key="1">
    <citation type="submission" date="2020-12" db="EMBL/GenBank/DDBJ databases">
        <title>Oil enriched cultivation method for isolating marine PHA-producing bacteria.</title>
        <authorList>
            <person name="Zheng W."/>
            <person name="Yu S."/>
            <person name="Huang Y."/>
        </authorList>
    </citation>
    <scope>NUCLEOTIDE SEQUENCE</scope>
    <source>
        <strain evidence="2">SY-2-12</strain>
    </source>
</reference>
<sequence length="230" mass="25764">MLTTTQDQRASAAERIVAYTAYLPPLSIDKVQKGIATELMELVGEEADLEMDFRFAPWKRAQVLAENTPGSLIFTIAYSKARADRFQYIAPLIFTESAFISLDDSIDSFEQVVAAGKMVGVHLGSQRSKILKREGVEKFIEVSSAEQMATMLKAGRIDTWYTMNLRAVHIFKKMGYDSGKLVIGAPVSHGVQWLAANKSLDPKIRARLAKAISKVRRDPRFWEIVDRYSG</sequence>
<gene>
    <name evidence="2" type="ORF">JF539_12455</name>
</gene>
<dbReference type="SUPFAM" id="SSF53850">
    <property type="entry name" value="Periplasmic binding protein-like II"/>
    <property type="match status" value="1"/>
</dbReference>